<evidence type="ECO:0008006" key="6">
    <source>
        <dbReference type="Google" id="ProtNLM"/>
    </source>
</evidence>
<protein>
    <recommendedName>
        <fullName evidence="6">DUF916 domain-containing protein</fullName>
    </recommendedName>
</protein>
<keyword evidence="2" id="KW-1133">Transmembrane helix</keyword>
<dbReference type="RefSeq" id="WP_381194871.1">
    <property type="nucleotide sequence ID" value="NZ_JBHSFE010000011.1"/>
</dbReference>
<sequence>MRRGSLLAVVAALACALSAPAARAAGAGWAVDAAAGAGWKSDAARAAGAGWKSDADWAVEPGGGGRPYVYLEGVPGAVLEDKLSVTNPGAQPLTVRLRPADAYNTSSGSLAVRGAHRSTGAGTWITLASDRVTVPPRTRAEIPFSVTVPPGALPGDHPGAVMAAVGEREAGVRIHLRVSGPTLAALTVEDVRVFGGAIHYTLVNRGNTALTPRLTVRADGLFGQVLRRAPRTLPELLPAQRVTLTEKWPDHPSLDSVKVHVEASAADDARAGASASATFVPWGAVVGAAGALLAVAGGTALWWIRLRRSTGRERDGRSAEPADGQRELTEAAT</sequence>
<gene>
    <name evidence="4" type="ORF">ACFO9E_13535</name>
</gene>
<reference evidence="5" key="1">
    <citation type="journal article" date="2019" name="Int. J. Syst. Evol. Microbiol.">
        <title>The Global Catalogue of Microorganisms (GCM) 10K type strain sequencing project: providing services to taxonomists for standard genome sequencing and annotation.</title>
        <authorList>
            <consortium name="The Broad Institute Genomics Platform"/>
            <consortium name="The Broad Institute Genome Sequencing Center for Infectious Disease"/>
            <person name="Wu L."/>
            <person name="Ma J."/>
        </authorList>
    </citation>
    <scope>NUCLEOTIDE SEQUENCE [LARGE SCALE GENOMIC DNA]</scope>
    <source>
        <strain evidence="5">CGMCC 4.7139</strain>
    </source>
</reference>
<accession>A0ABV9G5L7</accession>
<evidence type="ECO:0000256" key="3">
    <source>
        <dbReference type="SAM" id="SignalP"/>
    </source>
</evidence>
<evidence type="ECO:0000313" key="5">
    <source>
        <dbReference type="Proteomes" id="UP001595993"/>
    </source>
</evidence>
<dbReference type="EMBL" id="JBHSFE010000011">
    <property type="protein sequence ID" value="MFC4608833.1"/>
    <property type="molecule type" value="Genomic_DNA"/>
</dbReference>
<proteinExistence type="predicted"/>
<keyword evidence="2" id="KW-0812">Transmembrane</keyword>
<evidence type="ECO:0000256" key="1">
    <source>
        <dbReference type="SAM" id="MobiDB-lite"/>
    </source>
</evidence>
<evidence type="ECO:0000313" key="4">
    <source>
        <dbReference type="EMBL" id="MFC4608833.1"/>
    </source>
</evidence>
<keyword evidence="3" id="KW-0732">Signal</keyword>
<feature type="transmembrane region" description="Helical" evidence="2">
    <location>
        <begin position="279"/>
        <end position="304"/>
    </location>
</feature>
<dbReference type="Proteomes" id="UP001595993">
    <property type="component" value="Unassembled WGS sequence"/>
</dbReference>
<organism evidence="4 5">
    <name type="scientific">Streptomyces maoxianensis</name>
    <dbReference type="NCBI Taxonomy" id="1459942"/>
    <lineage>
        <taxon>Bacteria</taxon>
        <taxon>Bacillati</taxon>
        <taxon>Actinomycetota</taxon>
        <taxon>Actinomycetes</taxon>
        <taxon>Kitasatosporales</taxon>
        <taxon>Streptomycetaceae</taxon>
        <taxon>Streptomyces</taxon>
    </lineage>
</organism>
<keyword evidence="2" id="KW-0472">Membrane</keyword>
<keyword evidence="5" id="KW-1185">Reference proteome</keyword>
<dbReference type="PROSITE" id="PS51257">
    <property type="entry name" value="PROKAR_LIPOPROTEIN"/>
    <property type="match status" value="1"/>
</dbReference>
<feature type="chain" id="PRO_5045220225" description="DUF916 domain-containing protein" evidence="3">
    <location>
        <begin position="25"/>
        <end position="333"/>
    </location>
</feature>
<name>A0ABV9G5L7_9ACTN</name>
<feature type="region of interest" description="Disordered" evidence="1">
    <location>
        <begin position="310"/>
        <end position="333"/>
    </location>
</feature>
<feature type="signal peptide" evidence="3">
    <location>
        <begin position="1"/>
        <end position="24"/>
    </location>
</feature>
<comment type="caution">
    <text evidence="4">The sequence shown here is derived from an EMBL/GenBank/DDBJ whole genome shotgun (WGS) entry which is preliminary data.</text>
</comment>
<evidence type="ECO:0000256" key="2">
    <source>
        <dbReference type="SAM" id="Phobius"/>
    </source>
</evidence>